<organism evidence="1 2">
    <name type="scientific">Cellulomonas cellasea DSM 20118</name>
    <dbReference type="NCBI Taxonomy" id="1408250"/>
    <lineage>
        <taxon>Bacteria</taxon>
        <taxon>Bacillati</taxon>
        <taxon>Actinomycetota</taxon>
        <taxon>Actinomycetes</taxon>
        <taxon>Micrococcales</taxon>
        <taxon>Cellulomonadaceae</taxon>
        <taxon>Cellulomonas</taxon>
    </lineage>
</organism>
<gene>
    <name evidence="1" type="ORF">Q760_09005</name>
</gene>
<sequence>MGFSITSVVAQWGRPLTGLAVNRALDSAEPDESMSWSRPDGWQCYTPQGFYGAGIVPPVRQIADEVGGPVLGLGVESSAHWRVAFMLDGELHGVAAGGSEDGEPEEFEADNVFRWGEDWRMGAAQALAAWVAPFAAVDPAALRAVLTVRHLFAQDTMRDLLRVLTLVPRRNDPYWDAIHESEIPGALYAVDASDLALPDLVRPRDRRPAGDVALVFTRTGVGIWDRRKSDWLREPVHPYDDGLAELPVVLEPYGWRRA</sequence>
<dbReference type="EMBL" id="AXNT01000022">
    <property type="protein sequence ID" value="KGM03192.1"/>
    <property type="molecule type" value="Genomic_DNA"/>
</dbReference>
<evidence type="ECO:0000313" key="2">
    <source>
        <dbReference type="Proteomes" id="UP000029833"/>
    </source>
</evidence>
<name>A0A0A0BAN9_9CELL</name>
<dbReference type="RefSeq" id="WP_034626470.1">
    <property type="nucleotide sequence ID" value="NZ_AXNT01000022.1"/>
</dbReference>
<accession>A0A0A0BAN9</accession>
<comment type="caution">
    <text evidence="1">The sequence shown here is derived from an EMBL/GenBank/DDBJ whole genome shotgun (WGS) entry which is preliminary data.</text>
</comment>
<dbReference type="OrthoDB" id="4829853at2"/>
<evidence type="ECO:0000313" key="1">
    <source>
        <dbReference type="EMBL" id="KGM03192.1"/>
    </source>
</evidence>
<dbReference type="AlphaFoldDB" id="A0A0A0BAN9"/>
<proteinExistence type="predicted"/>
<dbReference type="Proteomes" id="UP000029833">
    <property type="component" value="Unassembled WGS sequence"/>
</dbReference>
<keyword evidence="2" id="KW-1185">Reference proteome</keyword>
<reference evidence="1 2" key="1">
    <citation type="submission" date="2013-10" db="EMBL/GenBank/DDBJ databases">
        <authorList>
            <person name="Wang G."/>
            <person name="Zhuang W."/>
        </authorList>
    </citation>
    <scope>NUCLEOTIDE SEQUENCE [LARGE SCALE GENOMIC DNA]</scope>
    <source>
        <strain evidence="1 2">DSM 20118</strain>
    </source>
</reference>
<protein>
    <submittedName>
        <fullName evidence="1">Uncharacterized protein</fullName>
    </submittedName>
</protein>